<gene>
    <name evidence="13" type="ORF">SAMN05421736_101558</name>
</gene>
<keyword evidence="7" id="KW-0479">Metal-binding</keyword>
<dbReference type="Proteomes" id="UP000198935">
    <property type="component" value="Unassembled WGS sequence"/>
</dbReference>
<name>A0A1H3HQH7_9BACI</name>
<dbReference type="EC" id="2.7.7.24" evidence="3"/>
<evidence type="ECO:0000256" key="1">
    <source>
        <dbReference type="ARBA" id="ARBA00001946"/>
    </source>
</evidence>
<evidence type="ECO:0000256" key="11">
    <source>
        <dbReference type="ARBA" id="ARBA00049336"/>
    </source>
</evidence>
<keyword evidence="8" id="KW-0460">Magnesium</keyword>
<dbReference type="PANTHER" id="PTHR43532">
    <property type="entry name" value="GLUCOSE-1-PHOSPHATE THYMIDYLYLTRANSFERASE"/>
    <property type="match status" value="1"/>
</dbReference>
<evidence type="ECO:0000313" key="13">
    <source>
        <dbReference type="EMBL" id="SDY17024.1"/>
    </source>
</evidence>
<dbReference type="PANTHER" id="PTHR43532:SF1">
    <property type="entry name" value="GLUCOSE-1-PHOSPHATE THYMIDYLYLTRANSFERASE 1"/>
    <property type="match status" value="1"/>
</dbReference>
<evidence type="ECO:0000313" key="14">
    <source>
        <dbReference type="Proteomes" id="UP000198935"/>
    </source>
</evidence>
<dbReference type="SUPFAM" id="SSF53448">
    <property type="entry name" value="Nucleotide-diphospho-sugar transferases"/>
    <property type="match status" value="1"/>
</dbReference>
<protein>
    <recommendedName>
        <fullName evidence="4">Glucose-1-phosphate thymidylyltransferase</fullName>
        <ecNumber evidence="3">2.7.7.24</ecNumber>
    </recommendedName>
    <alternativeName>
        <fullName evidence="10">dTDP-glucose pyrophosphorylase</fullName>
    </alternativeName>
    <alternativeName>
        <fullName evidence="9">dTDP-glucose synthase</fullName>
    </alternativeName>
</protein>
<dbReference type="AlphaFoldDB" id="A0A1H3HQH7"/>
<evidence type="ECO:0000259" key="12">
    <source>
        <dbReference type="Pfam" id="PF00483"/>
    </source>
</evidence>
<evidence type="ECO:0000256" key="5">
    <source>
        <dbReference type="ARBA" id="ARBA00022679"/>
    </source>
</evidence>
<keyword evidence="5 13" id="KW-0808">Transferase</keyword>
<evidence type="ECO:0000256" key="3">
    <source>
        <dbReference type="ARBA" id="ARBA00012461"/>
    </source>
</evidence>
<evidence type="ECO:0000256" key="6">
    <source>
        <dbReference type="ARBA" id="ARBA00022695"/>
    </source>
</evidence>
<dbReference type="InterPro" id="IPR005835">
    <property type="entry name" value="NTP_transferase_dom"/>
</dbReference>
<comment type="similarity">
    <text evidence="2">Belongs to the glucose-1-phosphate thymidylyltransferase family.</text>
</comment>
<accession>A0A1H3HQH7</accession>
<evidence type="ECO:0000256" key="10">
    <source>
        <dbReference type="ARBA" id="ARBA00032598"/>
    </source>
</evidence>
<evidence type="ECO:0000256" key="7">
    <source>
        <dbReference type="ARBA" id="ARBA00022723"/>
    </source>
</evidence>
<dbReference type="GO" id="GO:0008879">
    <property type="term" value="F:glucose-1-phosphate thymidylyltransferase activity"/>
    <property type="evidence" value="ECO:0007669"/>
    <property type="project" value="UniProtKB-EC"/>
</dbReference>
<dbReference type="InterPro" id="IPR005907">
    <property type="entry name" value="G1P_thy_trans_s"/>
</dbReference>
<evidence type="ECO:0000256" key="2">
    <source>
        <dbReference type="ARBA" id="ARBA00010480"/>
    </source>
</evidence>
<keyword evidence="6" id="KW-0548">Nucleotidyltransferase</keyword>
<dbReference type="EMBL" id="FNPI01000001">
    <property type="protein sequence ID" value="SDY17024.1"/>
    <property type="molecule type" value="Genomic_DNA"/>
</dbReference>
<dbReference type="InterPro" id="IPR029044">
    <property type="entry name" value="Nucleotide-diphossugar_trans"/>
</dbReference>
<dbReference type="GO" id="GO:0046872">
    <property type="term" value="F:metal ion binding"/>
    <property type="evidence" value="ECO:0007669"/>
    <property type="project" value="UniProtKB-KW"/>
</dbReference>
<evidence type="ECO:0000256" key="9">
    <source>
        <dbReference type="ARBA" id="ARBA00032492"/>
    </source>
</evidence>
<comment type="catalytic activity">
    <reaction evidence="11">
        <text>dTTP + alpha-D-glucose 1-phosphate + H(+) = dTDP-alpha-D-glucose + diphosphate</text>
        <dbReference type="Rhea" id="RHEA:15225"/>
        <dbReference type="ChEBI" id="CHEBI:15378"/>
        <dbReference type="ChEBI" id="CHEBI:33019"/>
        <dbReference type="ChEBI" id="CHEBI:37568"/>
        <dbReference type="ChEBI" id="CHEBI:57477"/>
        <dbReference type="ChEBI" id="CHEBI:58601"/>
        <dbReference type="EC" id="2.7.7.24"/>
    </reaction>
</comment>
<organism evidence="13 14">
    <name type="scientific">Evansella caseinilytica</name>
    <dbReference type="NCBI Taxonomy" id="1503961"/>
    <lineage>
        <taxon>Bacteria</taxon>
        <taxon>Bacillati</taxon>
        <taxon>Bacillota</taxon>
        <taxon>Bacilli</taxon>
        <taxon>Bacillales</taxon>
        <taxon>Bacillaceae</taxon>
        <taxon>Evansella</taxon>
    </lineage>
</organism>
<keyword evidence="14" id="KW-1185">Reference proteome</keyword>
<reference evidence="14" key="1">
    <citation type="submission" date="2016-10" db="EMBL/GenBank/DDBJ databases">
        <authorList>
            <person name="Varghese N."/>
            <person name="Submissions S."/>
        </authorList>
    </citation>
    <scope>NUCLEOTIDE SEQUENCE [LARGE SCALE GENOMIC DNA]</scope>
    <source>
        <strain evidence="14">SP</strain>
    </source>
</reference>
<evidence type="ECO:0000256" key="8">
    <source>
        <dbReference type="ARBA" id="ARBA00022842"/>
    </source>
</evidence>
<dbReference type="STRING" id="1503961.SAMN05421736_101558"/>
<proteinExistence type="inferred from homology"/>
<comment type="cofactor">
    <cofactor evidence="1">
        <name>Mg(2+)</name>
        <dbReference type="ChEBI" id="CHEBI:18420"/>
    </cofactor>
</comment>
<evidence type="ECO:0000256" key="4">
    <source>
        <dbReference type="ARBA" id="ARBA00017654"/>
    </source>
</evidence>
<feature type="domain" description="Nucleotidyl transferase" evidence="12">
    <location>
        <begin position="1"/>
        <end position="227"/>
    </location>
</feature>
<dbReference type="Gene3D" id="3.90.550.10">
    <property type="entry name" value="Spore Coat Polysaccharide Biosynthesis Protein SpsA, Chain A"/>
    <property type="match status" value="1"/>
</dbReference>
<dbReference type="Pfam" id="PF00483">
    <property type="entry name" value="NTP_transferase"/>
    <property type="match status" value="1"/>
</dbReference>
<sequence>MAGGRGTRLSPFTKVINKHLLPVGKYPMIYWPLLRLQEAKVTNVCIVTSEESIPAMKEMIEALPLEKLSCRFVPQAEPLGIADGILQAEPFVKNDKIVVLLGDNVFTDSLHQAVEQFIQSGEGAKVFVKEVSDPERYGVVEIDDRGNVLNIEEKPLKPKTNLCATGIYLYDNKVFDYIRRLSFSTRGEMEVTDLNRQYLEEGKLTVQRLESFWIDAGTIASLNKANSYMFNPSE</sequence>